<evidence type="ECO:0000313" key="16">
    <source>
        <dbReference type="Proteomes" id="UP000324176"/>
    </source>
</evidence>
<evidence type="ECO:0000256" key="9">
    <source>
        <dbReference type="ARBA" id="ARBA00023010"/>
    </source>
</evidence>
<gene>
    <name evidence="13" type="ORF">AAW31_05350</name>
    <name evidence="14" type="ORF">BCL69_10774</name>
</gene>
<dbReference type="PRINTS" id="PR01853">
    <property type="entry name" value="YAJCTRNLCASE"/>
</dbReference>
<evidence type="ECO:0000256" key="3">
    <source>
        <dbReference type="ARBA" id="ARBA00014962"/>
    </source>
</evidence>
<feature type="compositionally biased region" description="Basic and acidic residues" evidence="11">
    <location>
        <begin position="144"/>
        <end position="156"/>
    </location>
</feature>
<evidence type="ECO:0000256" key="11">
    <source>
        <dbReference type="SAM" id="MobiDB-lite"/>
    </source>
</evidence>
<evidence type="ECO:0000256" key="7">
    <source>
        <dbReference type="ARBA" id="ARBA00022927"/>
    </source>
</evidence>
<dbReference type="OrthoDB" id="9811406at2"/>
<proteinExistence type="inferred from homology"/>
<dbReference type="PANTHER" id="PTHR33909:SF1">
    <property type="entry name" value="SEC TRANSLOCON ACCESSORY COMPLEX SUBUNIT YAJC"/>
    <property type="match status" value="1"/>
</dbReference>
<sequence>MLISEAFAQAANGAQAEPSLMSLLPLIGILVIFYFLLIRPQSKRAKEQKLMREGLQKGDEIIISGGELGRVTSVGENYIMVEIAPSVEITVLKAGVQTLLPKGTLKSIDTGKSNRALKTNKLQKASDTQESSDENMSVAPLNESQKESSDKSGKIQ</sequence>
<keyword evidence="4" id="KW-0813">Transport</keyword>
<dbReference type="SMART" id="SM01323">
    <property type="entry name" value="YajC"/>
    <property type="match status" value="1"/>
</dbReference>
<keyword evidence="6 12" id="KW-0812">Transmembrane</keyword>
<evidence type="ECO:0000313" key="14">
    <source>
        <dbReference type="EMBL" id="TYP78299.1"/>
    </source>
</evidence>
<comment type="subcellular location">
    <subcellularLocation>
        <location evidence="1">Cell membrane</location>
        <topology evidence="1">Single-pass membrane protein</topology>
    </subcellularLocation>
</comment>
<protein>
    <recommendedName>
        <fullName evidence="3">Sec translocon accessory complex subunit YajC</fullName>
    </recommendedName>
</protein>
<dbReference type="Pfam" id="PF02699">
    <property type="entry name" value="YajC"/>
    <property type="match status" value="1"/>
</dbReference>
<evidence type="ECO:0000256" key="12">
    <source>
        <dbReference type="SAM" id="Phobius"/>
    </source>
</evidence>
<dbReference type="Proteomes" id="UP000324176">
    <property type="component" value="Unassembled WGS sequence"/>
</dbReference>
<keyword evidence="8 12" id="KW-1133">Transmembrane helix</keyword>
<name>A0A0F7KEU7_9PROT</name>
<evidence type="ECO:0000313" key="15">
    <source>
        <dbReference type="Proteomes" id="UP000034156"/>
    </source>
</evidence>
<dbReference type="RefSeq" id="WP_046849446.1">
    <property type="nucleotide sequence ID" value="NZ_CBDIPD010000053.1"/>
</dbReference>
<evidence type="ECO:0000256" key="8">
    <source>
        <dbReference type="ARBA" id="ARBA00022989"/>
    </source>
</evidence>
<keyword evidence="7" id="KW-0653">Protein transport</keyword>
<reference evidence="15" key="1">
    <citation type="submission" date="2015-05" db="EMBL/GenBank/DDBJ databases">
        <title>Draft genome of Nitrosomonas communis strain Nm2.</title>
        <authorList>
            <person name="Kozlowski J.A."/>
            <person name="Kits K.D."/>
            <person name="Stein L.Y."/>
        </authorList>
    </citation>
    <scope>NUCLEOTIDE SEQUENCE [LARGE SCALE GENOMIC DNA]</scope>
    <source>
        <strain evidence="15">Nm2</strain>
    </source>
</reference>
<dbReference type="Proteomes" id="UP000034156">
    <property type="component" value="Chromosome"/>
</dbReference>
<feature type="region of interest" description="Disordered" evidence="11">
    <location>
        <begin position="105"/>
        <end position="156"/>
    </location>
</feature>
<evidence type="ECO:0000256" key="1">
    <source>
        <dbReference type="ARBA" id="ARBA00004162"/>
    </source>
</evidence>
<dbReference type="KEGG" id="nco:AAW31_05350"/>
<keyword evidence="9" id="KW-0811">Translocation</keyword>
<keyword evidence="15" id="KW-1185">Reference proteome</keyword>
<evidence type="ECO:0000256" key="2">
    <source>
        <dbReference type="ARBA" id="ARBA00006742"/>
    </source>
</evidence>
<dbReference type="AlphaFoldDB" id="A0A0F7KEU7"/>
<feature type="transmembrane region" description="Helical" evidence="12">
    <location>
        <begin position="20"/>
        <end position="38"/>
    </location>
</feature>
<dbReference type="NCBIfam" id="TIGR00739">
    <property type="entry name" value="yajC"/>
    <property type="match status" value="1"/>
</dbReference>
<reference evidence="13 15" key="2">
    <citation type="journal article" date="2016" name="Genome Announc.">
        <title>Genome Sequence of Nitrosomonas communis Strain Nm2, a Mesophilic Ammonia-Oxidizing Bacterium Isolated from Mediterranean Soil.</title>
        <authorList>
            <person name="Kozlowski J.A."/>
            <person name="Kits K.D."/>
            <person name="Stein L.Y."/>
        </authorList>
    </citation>
    <scope>NUCLEOTIDE SEQUENCE [LARGE SCALE GENOMIC DNA]</scope>
    <source>
        <strain evidence="13 15">Nm2</strain>
    </source>
</reference>
<reference evidence="14 16" key="3">
    <citation type="submission" date="2019-07" db="EMBL/GenBank/DDBJ databases">
        <title>Active sludge and wastewater microbial communities from Klosterneuburg, Austria.</title>
        <authorList>
            <person name="Wagner M."/>
        </authorList>
    </citation>
    <scope>NUCLEOTIDE SEQUENCE [LARGE SCALE GENOMIC DNA]</scope>
    <source>
        <strain evidence="14 16">Nm2</strain>
    </source>
</reference>
<dbReference type="PATRIC" id="fig|44574.3.peg.1289"/>
<dbReference type="PANTHER" id="PTHR33909">
    <property type="entry name" value="SEC TRANSLOCON ACCESSORY COMPLEX SUBUNIT YAJC"/>
    <property type="match status" value="1"/>
</dbReference>
<comment type="similarity">
    <text evidence="2">Belongs to the YajC family.</text>
</comment>
<organism evidence="13 15">
    <name type="scientific">Nitrosomonas communis</name>
    <dbReference type="NCBI Taxonomy" id="44574"/>
    <lineage>
        <taxon>Bacteria</taxon>
        <taxon>Pseudomonadati</taxon>
        <taxon>Pseudomonadota</taxon>
        <taxon>Betaproteobacteria</taxon>
        <taxon>Nitrosomonadales</taxon>
        <taxon>Nitrosomonadaceae</taxon>
        <taxon>Nitrosomonas</taxon>
    </lineage>
</organism>
<keyword evidence="5" id="KW-1003">Cell membrane</keyword>
<keyword evidence="10 12" id="KW-0472">Membrane</keyword>
<accession>A0A0F7KEU7</accession>
<dbReference type="GO" id="GO:0005886">
    <property type="term" value="C:plasma membrane"/>
    <property type="evidence" value="ECO:0007669"/>
    <property type="project" value="UniProtKB-SubCell"/>
</dbReference>
<dbReference type="EMBL" id="VNHT01000077">
    <property type="protein sequence ID" value="TYP78299.1"/>
    <property type="molecule type" value="Genomic_DNA"/>
</dbReference>
<dbReference type="GO" id="GO:0015031">
    <property type="term" value="P:protein transport"/>
    <property type="evidence" value="ECO:0007669"/>
    <property type="project" value="UniProtKB-KW"/>
</dbReference>
<evidence type="ECO:0000256" key="4">
    <source>
        <dbReference type="ARBA" id="ARBA00022448"/>
    </source>
</evidence>
<evidence type="ECO:0000256" key="5">
    <source>
        <dbReference type="ARBA" id="ARBA00022475"/>
    </source>
</evidence>
<evidence type="ECO:0000256" key="10">
    <source>
        <dbReference type="ARBA" id="ARBA00023136"/>
    </source>
</evidence>
<dbReference type="EMBL" id="CP011451">
    <property type="protein sequence ID" value="AKH37362.1"/>
    <property type="molecule type" value="Genomic_DNA"/>
</dbReference>
<evidence type="ECO:0000313" key="13">
    <source>
        <dbReference type="EMBL" id="AKH37362.1"/>
    </source>
</evidence>
<dbReference type="InterPro" id="IPR003849">
    <property type="entry name" value="Preprotein_translocase_YajC"/>
</dbReference>
<feature type="compositionally biased region" description="Polar residues" evidence="11">
    <location>
        <begin position="110"/>
        <end position="129"/>
    </location>
</feature>
<evidence type="ECO:0000256" key="6">
    <source>
        <dbReference type="ARBA" id="ARBA00022692"/>
    </source>
</evidence>